<proteinExistence type="inferred from homology"/>
<dbReference type="PANTHER" id="PTHR18964:SF149">
    <property type="entry name" value="BIFUNCTIONAL UDP-N-ACETYLGLUCOSAMINE 2-EPIMERASE_N-ACETYLMANNOSAMINE KINASE"/>
    <property type="match status" value="1"/>
</dbReference>
<dbReference type="SUPFAM" id="SSF46785">
    <property type="entry name" value="Winged helix' DNA-binding domain"/>
    <property type="match status" value="1"/>
</dbReference>
<sequence length="380" mass="39146">MAPPKPSLEMLRSLTDENVLRILMTHPQLTRAEIAAHTGISKPTISDSVQRLVDAGLVADTGDRTAGRGRVGAYYALAPDTGAALVAGITPHGVTAEAVDVHGTVLQQVHSALERRDGPDRVASALAEAAAGISGSASGPLRTAVVSAADPVDRATGRLVHLPDAPFLVGDLDPPSVLAAHVRGPVLVDNDVNWAASAERDHGCAAGVDDFVYLHLGRGLGCAVVSDGQVRRGHHGLAGEIAHLYTVGPGGAAMRFTEVFAALDLRHPDSTAIDTDALVSRLAAADEQAKSLRAVLARAIGGVLTAAVALTDPSMIVIGGEWGTRAGITTAVAEDFGRSPRPVPVTAAILTSPDLDGARTKAVEELRTLIVRSAHPALQQ</sequence>
<protein>
    <submittedName>
        <fullName evidence="4">Transcriptional regulator</fullName>
    </submittedName>
</protein>
<dbReference type="STRING" id="1214242.B446_02570"/>
<dbReference type="Pfam" id="PF12802">
    <property type="entry name" value="MarR_2"/>
    <property type="match status" value="1"/>
</dbReference>
<dbReference type="InterPro" id="IPR001845">
    <property type="entry name" value="HTH_ArsR_DNA-bd_dom"/>
</dbReference>
<name>S5UNK7_STRC3</name>
<feature type="domain" description="HTH crp-type" evidence="3">
    <location>
        <begin position="20"/>
        <end position="79"/>
    </location>
</feature>
<dbReference type="eggNOG" id="COG0640">
    <property type="taxonomic scope" value="Bacteria"/>
</dbReference>
<dbReference type="InterPro" id="IPR000835">
    <property type="entry name" value="HTH_MarR-typ"/>
</dbReference>
<keyword evidence="5" id="KW-1185">Reference proteome</keyword>
<dbReference type="SMART" id="SM00418">
    <property type="entry name" value="HTH_ARSR"/>
    <property type="match status" value="1"/>
</dbReference>
<gene>
    <name evidence="4" type="ORF">B446_02570</name>
</gene>
<dbReference type="InterPro" id="IPR043129">
    <property type="entry name" value="ATPase_NBD"/>
</dbReference>
<dbReference type="Gene3D" id="3.30.420.40">
    <property type="match status" value="2"/>
</dbReference>
<evidence type="ECO:0000259" key="2">
    <source>
        <dbReference type="SMART" id="SM00418"/>
    </source>
</evidence>
<evidence type="ECO:0000313" key="5">
    <source>
        <dbReference type="Proteomes" id="UP000015423"/>
    </source>
</evidence>
<evidence type="ECO:0000256" key="1">
    <source>
        <dbReference type="ARBA" id="ARBA00006479"/>
    </source>
</evidence>
<dbReference type="SUPFAM" id="SSF53067">
    <property type="entry name" value="Actin-like ATPase domain"/>
    <property type="match status" value="1"/>
</dbReference>
<evidence type="ECO:0000259" key="3">
    <source>
        <dbReference type="SMART" id="SM00419"/>
    </source>
</evidence>
<reference evidence="5" key="1">
    <citation type="submission" date="2012-10" db="EMBL/GenBank/DDBJ databases">
        <title>The complete genome sequence of Streptomyces collinus Tu 365.</title>
        <authorList>
            <person name="Ruckert C."/>
            <person name="Szczepanowski R."/>
            <person name="Goesmann A."/>
            <person name="Pross E.K."/>
            <person name="Musiol E.M."/>
            <person name="Blin K."/>
            <person name="Wohlleben W."/>
            <person name="Puhler A."/>
            <person name="Weber T."/>
            <person name="Kalinowski J."/>
        </authorList>
    </citation>
    <scope>NUCLEOTIDE SEQUENCE [LARGE SCALE GENOMIC DNA]</scope>
    <source>
        <strain evidence="5">DSM 40733 / Tue 365</strain>
    </source>
</reference>
<dbReference type="KEGG" id="sci:B446_02570"/>
<dbReference type="GO" id="GO:0003677">
    <property type="term" value="F:DNA binding"/>
    <property type="evidence" value="ECO:0007669"/>
    <property type="project" value="InterPro"/>
</dbReference>
<dbReference type="CDD" id="cd00090">
    <property type="entry name" value="HTH_ARSR"/>
    <property type="match status" value="1"/>
</dbReference>
<dbReference type="EMBL" id="CP006259">
    <property type="protein sequence ID" value="AGS67346.1"/>
    <property type="molecule type" value="Genomic_DNA"/>
</dbReference>
<dbReference type="HOGENOM" id="CLU_036604_13_3_11"/>
<organism evidence="4 5">
    <name type="scientific">Streptomyces collinus (strain DSM 40733 / Tue 365)</name>
    <dbReference type="NCBI Taxonomy" id="1214242"/>
    <lineage>
        <taxon>Bacteria</taxon>
        <taxon>Bacillati</taxon>
        <taxon>Actinomycetota</taxon>
        <taxon>Actinomycetes</taxon>
        <taxon>Kitasatosporales</taxon>
        <taxon>Streptomycetaceae</taxon>
        <taxon>Streptomyces</taxon>
    </lineage>
</organism>
<dbReference type="SMART" id="SM00419">
    <property type="entry name" value="HTH_CRP"/>
    <property type="match status" value="1"/>
</dbReference>
<dbReference type="AlphaFoldDB" id="S5UNK7"/>
<comment type="similarity">
    <text evidence="1">Belongs to the ROK (NagC/XylR) family.</text>
</comment>
<dbReference type="PANTHER" id="PTHR18964">
    <property type="entry name" value="ROK (REPRESSOR, ORF, KINASE) FAMILY"/>
    <property type="match status" value="1"/>
</dbReference>
<dbReference type="InterPro" id="IPR012318">
    <property type="entry name" value="HTH_CRP"/>
</dbReference>
<dbReference type="InterPro" id="IPR000600">
    <property type="entry name" value="ROK"/>
</dbReference>
<dbReference type="InterPro" id="IPR036390">
    <property type="entry name" value="WH_DNA-bd_sf"/>
</dbReference>
<reference evidence="4 5" key="2">
    <citation type="journal article" date="2013" name="J. Biotechnol.">
        <title>Complete genome sequence of the kirromycin producer Streptomyces collinus Tu 365 consisting of a linear chromosome and two linear plasmids.</title>
        <authorList>
            <person name="Ruckert C."/>
            <person name="Szczepanowski R."/>
            <person name="Albersmeier A."/>
            <person name="Goesmann A."/>
            <person name="Iftime D."/>
            <person name="Musiol E.M."/>
            <person name="Blin K."/>
            <person name="Wohlleben W."/>
            <person name="Puhler A."/>
            <person name="Kalinowski J."/>
            <person name="Weber T."/>
        </authorList>
    </citation>
    <scope>NUCLEOTIDE SEQUENCE [LARGE SCALE GENOMIC DNA]</scope>
    <source>
        <strain evidence="5">DSM 40733 / Tue 365</strain>
    </source>
</reference>
<dbReference type="RefSeq" id="WP_020937830.1">
    <property type="nucleotide sequence ID" value="NC_021985.1"/>
</dbReference>
<evidence type="ECO:0000313" key="4">
    <source>
        <dbReference type="EMBL" id="AGS67346.1"/>
    </source>
</evidence>
<accession>S5UNK7</accession>
<dbReference type="eggNOG" id="COG1940">
    <property type="taxonomic scope" value="Bacteria"/>
</dbReference>
<dbReference type="GO" id="GO:0003700">
    <property type="term" value="F:DNA-binding transcription factor activity"/>
    <property type="evidence" value="ECO:0007669"/>
    <property type="project" value="InterPro"/>
</dbReference>
<feature type="domain" description="HTH arsR-type" evidence="2">
    <location>
        <begin position="9"/>
        <end position="90"/>
    </location>
</feature>
<dbReference type="Gene3D" id="1.10.10.10">
    <property type="entry name" value="Winged helix-like DNA-binding domain superfamily/Winged helix DNA-binding domain"/>
    <property type="match status" value="1"/>
</dbReference>
<dbReference type="Pfam" id="PF00480">
    <property type="entry name" value="ROK"/>
    <property type="match status" value="1"/>
</dbReference>
<dbReference type="InterPro" id="IPR036388">
    <property type="entry name" value="WH-like_DNA-bd_sf"/>
</dbReference>
<dbReference type="InterPro" id="IPR011991">
    <property type="entry name" value="ArsR-like_HTH"/>
</dbReference>
<dbReference type="PATRIC" id="fig|1214242.5.peg.531"/>
<dbReference type="Proteomes" id="UP000015423">
    <property type="component" value="Chromosome"/>
</dbReference>